<comment type="caution">
    <text evidence="2">The sequence shown here is derived from an EMBL/GenBank/DDBJ whole genome shotgun (WGS) entry which is preliminary data.</text>
</comment>
<dbReference type="CDD" id="cd08566">
    <property type="entry name" value="GDPD_AtGDE_like"/>
    <property type="match status" value="1"/>
</dbReference>
<dbReference type="AlphaFoldDB" id="A0A437M8B5"/>
<dbReference type="PROSITE" id="PS51704">
    <property type="entry name" value="GP_PDE"/>
    <property type="match status" value="1"/>
</dbReference>
<name>A0A437M8B5_9SPHN</name>
<keyword evidence="3" id="KW-1185">Reference proteome</keyword>
<dbReference type="InterPro" id="IPR030395">
    <property type="entry name" value="GP_PDE_dom"/>
</dbReference>
<evidence type="ECO:0000259" key="1">
    <source>
        <dbReference type="PROSITE" id="PS51704"/>
    </source>
</evidence>
<protein>
    <submittedName>
        <fullName evidence="2">Glycerophosphodiester phosphodiesterase family protein</fullName>
    </submittedName>
</protein>
<organism evidence="2 3">
    <name type="scientific">Sphingomonas crocodyli</name>
    <dbReference type="NCBI Taxonomy" id="1979270"/>
    <lineage>
        <taxon>Bacteria</taxon>
        <taxon>Pseudomonadati</taxon>
        <taxon>Pseudomonadota</taxon>
        <taxon>Alphaproteobacteria</taxon>
        <taxon>Sphingomonadales</taxon>
        <taxon>Sphingomonadaceae</taxon>
        <taxon>Sphingomonas</taxon>
    </lineage>
</organism>
<dbReference type="PANTHER" id="PTHR46320">
    <property type="entry name" value="GLYCEROPHOSPHODIESTER PHOSPHODIESTERASE 1"/>
    <property type="match status" value="1"/>
</dbReference>
<gene>
    <name evidence="2" type="ORF">EOD43_08850</name>
</gene>
<dbReference type="Proteomes" id="UP000282971">
    <property type="component" value="Unassembled WGS sequence"/>
</dbReference>
<dbReference type="Pfam" id="PF03009">
    <property type="entry name" value="GDPD"/>
    <property type="match status" value="1"/>
</dbReference>
<dbReference type="Gene3D" id="3.20.20.190">
    <property type="entry name" value="Phosphatidylinositol (PI) phosphodiesterase"/>
    <property type="match status" value="1"/>
</dbReference>
<dbReference type="PANTHER" id="PTHR46320:SF1">
    <property type="entry name" value="GLYCEROPHOSPHODIESTER PHOSPHODIESTERASE 1"/>
    <property type="match status" value="1"/>
</dbReference>
<dbReference type="OrthoDB" id="1854250at2"/>
<dbReference type="GO" id="GO:0006580">
    <property type="term" value="P:ethanolamine metabolic process"/>
    <property type="evidence" value="ECO:0007669"/>
    <property type="project" value="TreeGrafter"/>
</dbReference>
<accession>A0A437M8B5</accession>
<feature type="domain" description="GP-PDE" evidence="1">
    <location>
        <begin position="24"/>
        <end position="263"/>
    </location>
</feature>
<evidence type="ECO:0000313" key="3">
    <source>
        <dbReference type="Proteomes" id="UP000282971"/>
    </source>
</evidence>
<dbReference type="GO" id="GO:0006644">
    <property type="term" value="P:phospholipid metabolic process"/>
    <property type="evidence" value="ECO:0007669"/>
    <property type="project" value="TreeGrafter"/>
</dbReference>
<dbReference type="EMBL" id="SACN01000001">
    <property type="protein sequence ID" value="RVT93951.1"/>
    <property type="molecule type" value="Genomic_DNA"/>
</dbReference>
<evidence type="ECO:0000313" key="2">
    <source>
        <dbReference type="EMBL" id="RVT93951.1"/>
    </source>
</evidence>
<dbReference type="InterPro" id="IPR017946">
    <property type="entry name" value="PLC-like_Pdiesterase_TIM-brl"/>
</dbReference>
<sequence>MLTLLLLAAAASSDPLLCAPGSGPHIVAHRARRDVDRPENSLAEMKATVTAAPYMLEIDLSETRDGVIRLLHDDDLDRTTNGHGPLAAITSNEAAKLRLKDSAEPPPRFDTAARWAARNPGATLMLDIKKVPPARIAPIADRVGMTGRVLLLTFDRKTTEAAIAADPIWRISALVRSSEELRSYQALFGDRPFVAYLPTFSPTALFAEARAAGVTILTDAMSGGMASPDKLAASDAGAYRRYLADRPADLLVTDHATRLPACVR</sequence>
<dbReference type="GO" id="GO:0070291">
    <property type="term" value="P:N-acylethanolamine metabolic process"/>
    <property type="evidence" value="ECO:0007669"/>
    <property type="project" value="TreeGrafter"/>
</dbReference>
<reference evidence="2 3" key="1">
    <citation type="submission" date="2019-01" db="EMBL/GenBank/DDBJ databases">
        <authorList>
            <person name="Chen W.-M."/>
        </authorList>
    </citation>
    <scope>NUCLEOTIDE SEQUENCE [LARGE SCALE GENOMIC DNA]</scope>
    <source>
        <strain evidence="2 3">CCP-7</strain>
    </source>
</reference>
<dbReference type="SUPFAM" id="SSF51695">
    <property type="entry name" value="PLC-like phosphodiesterases"/>
    <property type="match status" value="1"/>
</dbReference>
<dbReference type="GO" id="GO:0005886">
    <property type="term" value="C:plasma membrane"/>
    <property type="evidence" value="ECO:0007669"/>
    <property type="project" value="TreeGrafter"/>
</dbReference>
<dbReference type="GO" id="GO:0008889">
    <property type="term" value="F:glycerophosphodiester phosphodiesterase activity"/>
    <property type="evidence" value="ECO:0007669"/>
    <property type="project" value="TreeGrafter"/>
</dbReference>
<proteinExistence type="predicted"/>
<dbReference type="RefSeq" id="WP_127743085.1">
    <property type="nucleotide sequence ID" value="NZ_SACN01000001.1"/>
</dbReference>